<proteinExistence type="inferred from homology"/>
<comment type="similarity">
    <text evidence="1">Belongs to the EamA transporter family.</text>
</comment>
<dbReference type="Proteomes" id="UP001500013">
    <property type="component" value="Unassembled WGS sequence"/>
</dbReference>
<evidence type="ECO:0000256" key="2">
    <source>
        <dbReference type="SAM" id="Phobius"/>
    </source>
</evidence>
<protein>
    <submittedName>
        <fullName evidence="4">DMT family transporter</fullName>
    </submittedName>
</protein>
<feature type="transmembrane region" description="Helical" evidence="2">
    <location>
        <begin position="21"/>
        <end position="43"/>
    </location>
</feature>
<evidence type="ECO:0000313" key="4">
    <source>
        <dbReference type="EMBL" id="GAA1976513.1"/>
    </source>
</evidence>
<organism evidence="4 5">
    <name type="scientific">Terrabacter lapilli</name>
    <dbReference type="NCBI Taxonomy" id="436231"/>
    <lineage>
        <taxon>Bacteria</taxon>
        <taxon>Bacillati</taxon>
        <taxon>Actinomycetota</taxon>
        <taxon>Actinomycetes</taxon>
        <taxon>Micrococcales</taxon>
        <taxon>Intrasporangiaceae</taxon>
        <taxon>Terrabacter</taxon>
    </lineage>
</organism>
<feature type="transmembrane region" description="Helical" evidence="2">
    <location>
        <begin position="80"/>
        <end position="98"/>
    </location>
</feature>
<keyword evidence="5" id="KW-1185">Reference proteome</keyword>
<keyword evidence="2" id="KW-0812">Transmembrane</keyword>
<comment type="caution">
    <text evidence="4">The sequence shown here is derived from an EMBL/GenBank/DDBJ whole genome shotgun (WGS) entry which is preliminary data.</text>
</comment>
<reference evidence="4 5" key="1">
    <citation type="journal article" date="2019" name="Int. J. Syst. Evol. Microbiol.">
        <title>The Global Catalogue of Microorganisms (GCM) 10K type strain sequencing project: providing services to taxonomists for standard genome sequencing and annotation.</title>
        <authorList>
            <consortium name="The Broad Institute Genomics Platform"/>
            <consortium name="The Broad Institute Genome Sequencing Center for Infectious Disease"/>
            <person name="Wu L."/>
            <person name="Ma J."/>
        </authorList>
    </citation>
    <scope>NUCLEOTIDE SEQUENCE [LARGE SCALE GENOMIC DNA]</scope>
    <source>
        <strain evidence="4 5">JCM 15628</strain>
    </source>
</reference>
<keyword evidence="2" id="KW-0472">Membrane</keyword>
<feature type="transmembrane region" description="Helical" evidence="2">
    <location>
        <begin position="228"/>
        <end position="249"/>
    </location>
</feature>
<dbReference type="InterPro" id="IPR052756">
    <property type="entry name" value="Alkyne_AA_exporter"/>
</dbReference>
<feature type="transmembrane region" description="Helical" evidence="2">
    <location>
        <begin position="110"/>
        <end position="129"/>
    </location>
</feature>
<feature type="transmembrane region" description="Helical" evidence="2">
    <location>
        <begin position="136"/>
        <end position="152"/>
    </location>
</feature>
<name>A0ABN2RX45_9MICO</name>
<keyword evidence="2" id="KW-1133">Transmembrane helix</keyword>
<dbReference type="EMBL" id="BAAAPU010000007">
    <property type="protein sequence ID" value="GAA1976513.1"/>
    <property type="molecule type" value="Genomic_DNA"/>
</dbReference>
<evidence type="ECO:0000259" key="3">
    <source>
        <dbReference type="Pfam" id="PF00892"/>
    </source>
</evidence>
<evidence type="ECO:0000256" key="1">
    <source>
        <dbReference type="ARBA" id="ARBA00007362"/>
    </source>
</evidence>
<sequence>MAVHSRRATQDVTGRRARWRVGLAVAVTLLLWASAFVAIRHLGRDVPPGALSLGRLLVASVALGVLVFRRPRTWPARRDWPLLLVCGIGWFGVYNLALNAAERRIDAGTSALVVQVGPIIVAMLATVFLGERMTRWLLIGMAVGFAGVVVIARGSSSGSSGDVVGVWLAILAAVTYAVGVLAQKPLLGRLPGPEVTWLACVIGAVVCLPWSGELVSVVRHGDVATLGWIAYLGVFPTAIAFSTWAFVLARSDAGTLTLTTFLVPFIATLIAWALLSEVPPVLTYVGGALCIAGVLLTRRRPRPRPLPSD</sequence>
<feature type="transmembrane region" description="Helical" evidence="2">
    <location>
        <begin position="281"/>
        <end position="297"/>
    </location>
</feature>
<feature type="transmembrane region" description="Helical" evidence="2">
    <location>
        <begin position="195"/>
        <end position="212"/>
    </location>
</feature>
<dbReference type="SUPFAM" id="SSF103481">
    <property type="entry name" value="Multidrug resistance efflux transporter EmrE"/>
    <property type="match status" value="2"/>
</dbReference>
<dbReference type="Pfam" id="PF00892">
    <property type="entry name" value="EamA"/>
    <property type="match status" value="2"/>
</dbReference>
<dbReference type="PANTHER" id="PTHR12715">
    <property type="entry name" value="TRANSPORTER, DRUG/METABOLITE EXPORTER FAMILY"/>
    <property type="match status" value="1"/>
</dbReference>
<dbReference type="RefSeq" id="WP_344060241.1">
    <property type="nucleotide sequence ID" value="NZ_BAAAPU010000007.1"/>
</dbReference>
<feature type="domain" description="EamA" evidence="3">
    <location>
        <begin position="165"/>
        <end position="297"/>
    </location>
</feature>
<accession>A0ABN2RX45</accession>
<gene>
    <name evidence="4" type="ORF">GCM10009817_15990</name>
</gene>
<feature type="transmembrane region" description="Helical" evidence="2">
    <location>
        <begin position="256"/>
        <end position="275"/>
    </location>
</feature>
<dbReference type="InterPro" id="IPR037185">
    <property type="entry name" value="EmrE-like"/>
</dbReference>
<dbReference type="Gene3D" id="1.10.3730.20">
    <property type="match status" value="1"/>
</dbReference>
<dbReference type="InterPro" id="IPR000620">
    <property type="entry name" value="EamA_dom"/>
</dbReference>
<evidence type="ECO:0000313" key="5">
    <source>
        <dbReference type="Proteomes" id="UP001500013"/>
    </source>
</evidence>
<dbReference type="PANTHER" id="PTHR12715:SF4">
    <property type="entry name" value="EAMA DOMAIN-CONTAINING PROTEIN"/>
    <property type="match status" value="1"/>
</dbReference>
<feature type="transmembrane region" description="Helical" evidence="2">
    <location>
        <begin position="49"/>
        <end position="68"/>
    </location>
</feature>
<feature type="domain" description="EamA" evidence="3">
    <location>
        <begin position="23"/>
        <end position="152"/>
    </location>
</feature>
<feature type="transmembrane region" description="Helical" evidence="2">
    <location>
        <begin position="164"/>
        <end position="183"/>
    </location>
</feature>